<dbReference type="EMBL" id="LRRQ01000036">
    <property type="protein sequence ID" value="OAM91195.1"/>
    <property type="molecule type" value="Genomic_DNA"/>
</dbReference>
<dbReference type="PROSITE" id="PS51257">
    <property type="entry name" value="PROKAR_LIPOPROTEIN"/>
    <property type="match status" value="1"/>
</dbReference>
<dbReference type="GO" id="GO:0016985">
    <property type="term" value="F:mannan endo-1,4-beta-mannosidase activity"/>
    <property type="evidence" value="ECO:0007669"/>
    <property type="project" value="TreeGrafter"/>
</dbReference>
<dbReference type="PANTHER" id="PTHR31451">
    <property type="match status" value="1"/>
</dbReference>
<evidence type="ECO:0000313" key="2">
    <source>
        <dbReference type="EMBL" id="OAM91195.1"/>
    </source>
</evidence>
<keyword evidence="1" id="KW-0732">Signal</keyword>
<keyword evidence="3" id="KW-1185">Reference proteome</keyword>
<comment type="caution">
    <text evidence="2">The sequence shown here is derived from an EMBL/GenBank/DDBJ whole genome shotgun (WGS) entry which is preliminary data.</text>
</comment>
<feature type="signal peptide" evidence="1">
    <location>
        <begin position="1"/>
        <end position="24"/>
    </location>
</feature>
<reference evidence="2 3" key="1">
    <citation type="submission" date="2016-01" db="EMBL/GenBank/DDBJ databases">
        <title>High potential of lignocellulose degradation of a new Verrucomicrobia species.</title>
        <authorList>
            <person name="Wang Y."/>
            <person name="Shi Y."/>
            <person name="Qiu Z."/>
            <person name="Liu S."/>
            <person name="Yang H."/>
        </authorList>
    </citation>
    <scope>NUCLEOTIDE SEQUENCE [LARGE SCALE GENOMIC DNA]</scope>
    <source>
        <strain evidence="2 3">TSB47</strain>
    </source>
</reference>
<gene>
    <name evidence="2" type="ORF">AW736_04420</name>
</gene>
<organism evidence="2 3">
    <name type="scientific">Termitidicoccus mucosus</name>
    <dbReference type="NCBI Taxonomy" id="1184151"/>
    <lineage>
        <taxon>Bacteria</taxon>
        <taxon>Pseudomonadati</taxon>
        <taxon>Verrucomicrobiota</taxon>
        <taxon>Opitutia</taxon>
        <taxon>Opitutales</taxon>
        <taxon>Opitutaceae</taxon>
        <taxon>Termitidicoccus</taxon>
    </lineage>
</organism>
<dbReference type="PANTHER" id="PTHR31451:SF39">
    <property type="entry name" value="MANNAN ENDO-1,4-BETA-MANNOSIDASE 1"/>
    <property type="match status" value="1"/>
</dbReference>
<dbReference type="InterPro" id="IPR045053">
    <property type="entry name" value="MAN-like"/>
</dbReference>
<evidence type="ECO:0000256" key="1">
    <source>
        <dbReference type="SAM" id="SignalP"/>
    </source>
</evidence>
<dbReference type="GO" id="GO:0005576">
    <property type="term" value="C:extracellular region"/>
    <property type="evidence" value="ECO:0007669"/>
    <property type="project" value="UniProtKB-SubCell"/>
</dbReference>
<accession>A0A178IPM4</accession>
<dbReference type="SUPFAM" id="SSF51445">
    <property type="entry name" value="(Trans)glycosidases"/>
    <property type="match status" value="1"/>
</dbReference>
<dbReference type="Proteomes" id="UP000078486">
    <property type="component" value="Unassembled WGS sequence"/>
</dbReference>
<proteinExistence type="predicted"/>
<protein>
    <submittedName>
        <fullName evidence="2">Uncharacterized protein</fullName>
    </submittedName>
</protein>
<feature type="chain" id="PRO_5008089227" evidence="1">
    <location>
        <begin position="25"/>
        <end position="707"/>
    </location>
</feature>
<dbReference type="InterPro" id="IPR017853">
    <property type="entry name" value="GH"/>
</dbReference>
<sequence>MHAFRRLSFLRLLLHAVLAVSCRADFIEFGFTLESPGPEPLQRDIRARVIAPDGTRALYPSFHDNDARWRVRVRPVQRGAWRLAEIVECDEAAGSLVTLKPAGPPPPAVEVASPSVMQPVRIDPANPRGFALADGQPYFPLGMNLGWADMPGHPAYADAFAAMRAAGLNWTRIWMTHWGMTNLDWLPAARGPSPTPGTIDPRVAEKWDGIIALAERHGVYFQMVLQHHGQYTTTSHPNWNENPWNAANPGGFLSTPEEFFTSPDAIRISKAKYRYIVARYGHSPAILAWEIFNETQWTDLARHGGDATLGAWHRDMAAWLRACDPYRHLVTTSHDDLRSAVYHAMDFLQPHLYAVNMLAHARRFSFAPGSPARPLFYGESGHDHMPLSDGQKAAGSGLIPPVWASLMAGGGALPAQTWYWEKIIGTPRMGEMRAVSTFVAAARLADPKRRAALRPFSPAIACEASVPRIITPGHLWAAHEATTVTLPADGRDDVTLADLPAFIVADPALIARGFNRRAEIIFDKRGTDPVRIELADLGWAGGALRVFVDGADAFDARWALRSREILAPMPHTFVVPVPEGRHVLAIEAAGTVKEANLASLQLRSIDLTGTLPALAAAGLRDERTVLLYVWHRADIFAIDEPAETSGEILLDDIPAGEWRATWWNMREGGPAVQSTFTHAAPGGTLRLKTPPIARHAALILEPVPATK</sequence>
<name>A0A178IPM4_9BACT</name>
<dbReference type="RefSeq" id="WP_068769029.1">
    <property type="nucleotide sequence ID" value="NZ_CP109796.1"/>
</dbReference>
<dbReference type="Gene3D" id="3.20.20.80">
    <property type="entry name" value="Glycosidases"/>
    <property type="match status" value="1"/>
</dbReference>
<dbReference type="STRING" id="1184151.AW736_04420"/>
<evidence type="ECO:0000313" key="3">
    <source>
        <dbReference type="Proteomes" id="UP000078486"/>
    </source>
</evidence>
<dbReference type="AlphaFoldDB" id="A0A178IPM4"/>